<dbReference type="PANTHER" id="PTHR12241">
    <property type="entry name" value="TUBULIN POLYGLUTAMYLASE"/>
    <property type="match status" value="1"/>
</dbReference>
<dbReference type="Proteomes" id="UP000323011">
    <property type="component" value="Unassembled WGS sequence"/>
</dbReference>
<proteinExistence type="predicted"/>
<evidence type="ECO:0000256" key="3">
    <source>
        <dbReference type="ARBA" id="ARBA00022840"/>
    </source>
</evidence>
<dbReference type="EMBL" id="VLTN01000002">
    <property type="protein sequence ID" value="KAA0157125.1"/>
    <property type="molecule type" value="Genomic_DNA"/>
</dbReference>
<evidence type="ECO:0008006" key="6">
    <source>
        <dbReference type="Google" id="ProtNLM"/>
    </source>
</evidence>
<dbReference type="GO" id="GO:0070740">
    <property type="term" value="F:tubulin-glutamic acid ligase activity"/>
    <property type="evidence" value="ECO:0007669"/>
    <property type="project" value="TreeGrafter"/>
</dbReference>
<comment type="caution">
    <text evidence="4">The sequence shown here is derived from an EMBL/GenBank/DDBJ whole genome shotgun (WGS) entry which is preliminary data.</text>
</comment>
<dbReference type="Pfam" id="PF03133">
    <property type="entry name" value="TTL"/>
    <property type="match status" value="1"/>
</dbReference>
<evidence type="ECO:0000313" key="5">
    <source>
        <dbReference type="Proteomes" id="UP000323011"/>
    </source>
</evidence>
<evidence type="ECO:0000256" key="2">
    <source>
        <dbReference type="ARBA" id="ARBA00022741"/>
    </source>
</evidence>
<sequence>MQAVLRIDSTPETVPDALAAQGWRIWNQDADSEDDWHLWFRCGGFTRKEMASARLHQRVNRIAGAAGVCAKDRLLRAMSRLRMAYGADAYGFHPEGFCLPSERHRFQAACSAASVPVAPSDPSWAVRDGLWVCKPSDLSRGRKVCVVRGPGDVSIDQGSVVQRYLARPLCANGYKFDLRLYVVVTSVRPLRAFLYHDGLVRFATKPKARGAPM</sequence>
<dbReference type="PROSITE" id="PS51221">
    <property type="entry name" value="TTL"/>
    <property type="match status" value="1"/>
</dbReference>
<name>A0A5A8CVQ8_CAFRO</name>
<dbReference type="InterPro" id="IPR004344">
    <property type="entry name" value="TTL/TTLL_fam"/>
</dbReference>
<gene>
    <name evidence="4" type="ORF">FNF29_00477</name>
</gene>
<reference evidence="4 5" key="1">
    <citation type="submission" date="2019-07" db="EMBL/GenBank/DDBJ databases">
        <title>Genomes of Cafeteria roenbergensis.</title>
        <authorList>
            <person name="Fischer M.G."/>
            <person name="Hackl T."/>
            <person name="Roman M."/>
        </authorList>
    </citation>
    <scope>NUCLEOTIDE SEQUENCE [LARGE SCALE GENOMIC DNA]</scope>
    <source>
        <strain evidence="4 5">BVI</strain>
    </source>
</reference>
<dbReference type="GO" id="GO:0015631">
    <property type="term" value="F:tubulin binding"/>
    <property type="evidence" value="ECO:0007669"/>
    <property type="project" value="TreeGrafter"/>
</dbReference>
<keyword evidence="3" id="KW-0067">ATP-binding</keyword>
<dbReference type="GO" id="GO:0036064">
    <property type="term" value="C:ciliary basal body"/>
    <property type="evidence" value="ECO:0007669"/>
    <property type="project" value="TreeGrafter"/>
</dbReference>
<dbReference type="AlphaFoldDB" id="A0A5A8CVQ8"/>
<keyword evidence="5" id="KW-1185">Reference proteome</keyword>
<dbReference type="GO" id="GO:0000226">
    <property type="term" value="P:microtubule cytoskeleton organization"/>
    <property type="evidence" value="ECO:0007669"/>
    <property type="project" value="TreeGrafter"/>
</dbReference>
<evidence type="ECO:0000256" key="1">
    <source>
        <dbReference type="ARBA" id="ARBA00022598"/>
    </source>
</evidence>
<protein>
    <recommendedName>
        <fullName evidence="6">Tubulin--tyrosine ligase-like protein 9</fullName>
    </recommendedName>
</protein>
<accession>A0A5A8CVQ8</accession>
<dbReference type="Gene3D" id="3.30.470.20">
    <property type="entry name" value="ATP-grasp fold, B domain"/>
    <property type="match status" value="1"/>
</dbReference>
<dbReference type="PANTHER" id="PTHR12241:SF118">
    <property type="entry name" value="TUBULIN POLYGLUTAMYLASE TTLL2-RELATED"/>
    <property type="match status" value="1"/>
</dbReference>
<organism evidence="4 5">
    <name type="scientific">Cafeteria roenbergensis</name>
    <name type="common">Marine flagellate</name>
    <dbReference type="NCBI Taxonomy" id="33653"/>
    <lineage>
        <taxon>Eukaryota</taxon>
        <taxon>Sar</taxon>
        <taxon>Stramenopiles</taxon>
        <taxon>Bigyra</taxon>
        <taxon>Opalozoa</taxon>
        <taxon>Bicosoecida</taxon>
        <taxon>Cafeteriaceae</taxon>
        <taxon>Cafeteria</taxon>
    </lineage>
</organism>
<keyword evidence="1" id="KW-0436">Ligase</keyword>
<dbReference type="SUPFAM" id="SSF56059">
    <property type="entry name" value="Glutathione synthetase ATP-binding domain-like"/>
    <property type="match status" value="1"/>
</dbReference>
<keyword evidence="2" id="KW-0547">Nucleotide-binding</keyword>
<evidence type="ECO:0000313" key="4">
    <source>
        <dbReference type="EMBL" id="KAA0157125.1"/>
    </source>
</evidence>
<dbReference type="GO" id="GO:0005524">
    <property type="term" value="F:ATP binding"/>
    <property type="evidence" value="ECO:0007669"/>
    <property type="project" value="UniProtKB-KW"/>
</dbReference>